<dbReference type="RefSeq" id="WP_173415275.1">
    <property type="nucleotide sequence ID" value="NZ_CP054139.1"/>
</dbReference>
<organism evidence="1 2">
    <name type="scientific">Mucilaginibacter mali</name>
    <dbReference type="NCBI Taxonomy" id="2740462"/>
    <lineage>
        <taxon>Bacteria</taxon>
        <taxon>Pseudomonadati</taxon>
        <taxon>Bacteroidota</taxon>
        <taxon>Sphingobacteriia</taxon>
        <taxon>Sphingobacteriales</taxon>
        <taxon>Sphingobacteriaceae</taxon>
        <taxon>Mucilaginibacter</taxon>
    </lineage>
</organism>
<reference evidence="1 2" key="1">
    <citation type="submission" date="2020-05" db="EMBL/GenBank/DDBJ databases">
        <title>Mucilaginibacter mali sp. nov.</title>
        <authorList>
            <person name="Kim H.S."/>
            <person name="Lee K.C."/>
            <person name="Suh M.K."/>
            <person name="Kim J.-S."/>
            <person name="Han K.-I."/>
            <person name="Eom M.K."/>
            <person name="Shin Y.K."/>
            <person name="Lee J.-S."/>
        </authorList>
    </citation>
    <scope>NUCLEOTIDE SEQUENCE [LARGE SCALE GENOMIC DNA]</scope>
    <source>
        <strain evidence="1 2">G2-14</strain>
    </source>
</reference>
<evidence type="ECO:0000313" key="2">
    <source>
        <dbReference type="Proteomes" id="UP000505355"/>
    </source>
</evidence>
<accession>A0A7D4UKF9</accession>
<protein>
    <submittedName>
        <fullName evidence="1">Uncharacterized protein</fullName>
    </submittedName>
</protein>
<dbReference type="AlphaFoldDB" id="A0A7D4UKF9"/>
<dbReference type="Proteomes" id="UP000505355">
    <property type="component" value="Chromosome"/>
</dbReference>
<sequence>MAPVLLHRLRSVFRIAGCFCIAICSVLYVQAQDKGKPKFSISGDMGVWYESYNLNRWPGQSLPVFYQPRKPWNMLRYNFSPVFSFGKWTVPFNFNFTALQNNFITPVTSGKQSLWQFITNPANNFGVSPKFGTTEILLGTQYIHYSDLSTGDLGTFGYGVNLSPGKFRFKFFQGVSQRPVNYIAPTIIPPDPGVPGAYQRNHWMAQLGLEENEKYFVGFNFSKAKDDIGSVTSAPQLPVTPQDNMVVTFLAKANTKNGWNVQLELGQSFHTRDLNTPLSLSPVEDFKPFIESHTSTVKNNAIVFALAKKKDDWEAGIKFNYYGSGYYTAGYPFLANDRMDYLANTRFSIINKNVNIVASAGQRLGNLSNSSGTGVNRQFIANVNVSAQVSEHFSLNSSFNNLGYNAADASGYRSVSNEFSINPVYNWSTASMSHMISGTYTRSQYDETTIIPPGTTRNNTQTALLQYVPTFFKGKLSPDISLMWFKNIAPPVDLTLMNATASLGWKAGKKFNVKSQLQYNLTTTAPFTANKNVLLSGGFDWELYKRLTWQILLTGNLYHYGTELPGNTLTPPYAGLPRYLESTVRSSLNYRFK</sequence>
<keyword evidence="2" id="KW-1185">Reference proteome</keyword>
<dbReference type="EMBL" id="CP054139">
    <property type="protein sequence ID" value="QKJ30602.1"/>
    <property type="molecule type" value="Genomic_DNA"/>
</dbReference>
<dbReference type="KEGG" id="mmab:HQ865_12820"/>
<name>A0A7D4UKF9_9SPHI</name>
<gene>
    <name evidence="1" type="ORF">HQ865_12820</name>
</gene>
<evidence type="ECO:0000313" key="1">
    <source>
        <dbReference type="EMBL" id="QKJ30602.1"/>
    </source>
</evidence>
<proteinExistence type="predicted"/>